<keyword evidence="3" id="KW-1185">Reference proteome</keyword>
<reference evidence="2" key="1">
    <citation type="submission" date="2020-08" db="EMBL/GenBank/DDBJ databases">
        <title>Whole genome shotgun sequence of Polymorphospora rubra NBRC 101157.</title>
        <authorList>
            <person name="Komaki H."/>
            <person name="Tamura T."/>
        </authorList>
    </citation>
    <scope>NUCLEOTIDE SEQUENCE</scope>
    <source>
        <strain evidence="2">NBRC 101157</strain>
    </source>
</reference>
<dbReference type="InterPro" id="IPR016181">
    <property type="entry name" value="Acyl_CoA_acyltransferase"/>
</dbReference>
<gene>
    <name evidence="2" type="ORF">Prubr_51530</name>
</gene>
<dbReference type="PROSITE" id="PS51186">
    <property type="entry name" value="GNAT"/>
    <property type="match status" value="1"/>
</dbReference>
<dbReference type="SUPFAM" id="SSF55729">
    <property type="entry name" value="Acyl-CoA N-acyltransferases (Nat)"/>
    <property type="match status" value="1"/>
</dbReference>
<dbReference type="RefSeq" id="WP_212817423.1">
    <property type="nucleotide sequence ID" value="NZ_AP023359.1"/>
</dbReference>
<feature type="domain" description="N-acetyltransferase" evidence="1">
    <location>
        <begin position="147"/>
        <end position="304"/>
    </location>
</feature>
<organism evidence="2 3">
    <name type="scientific">Polymorphospora rubra</name>
    <dbReference type="NCBI Taxonomy" id="338584"/>
    <lineage>
        <taxon>Bacteria</taxon>
        <taxon>Bacillati</taxon>
        <taxon>Actinomycetota</taxon>
        <taxon>Actinomycetes</taxon>
        <taxon>Micromonosporales</taxon>
        <taxon>Micromonosporaceae</taxon>
        <taxon>Polymorphospora</taxon>
    </lineage>
</organism>
<dbReference type="Proteomes" id="UP000680866">
    <property type="component" value="Chromosome"/>
</dbReference>
<evidence type="ECO:0000313" key="3">
    <source>
        <dbReference type="Proteomes" id="UP000680866"/>
    </source>
</evidence>
<dbReference type="AlphaFoldDB" id="A0A810N3T5"/>
<dbReference type="KEGG" id="pry:Prubr_51530"/>
<name>A0A810N3T5_9ACTN</name>
<dbReference type="CDD" id="cd04301">
    <property type="entry name" value="NAT_SF"/>
    <property type="match status" value="1"/>
</dbReference>
<dbReference type="GO" id="GO:0016747">
    <property type="term" value="F:acyltransferase activity, transferring groups other than amino-acyl groups"/>
    <property type="evidence" value="ECO:0007669"/>
    <property type="project" value="InterPro"/>
</dbReference>
<accession>A0A810N3T5</accession>
<evidence type="ECO:0000313" key="2">
    <source>
        <dbReference type="EMBL" id="BCJ68132.1"/>
    </source>
</evidence>
<evidence type="ECO:0000259" key="1">
    <source>
        <dbReference type="PROSITE" id="PS51186"/>
    </source>
</evidence>
<sequence length="304" mass="32650">MEIADLAARLACVRRTWTPRQRLHVGNVAWADAHGDGTPVPDITLAWGDPLTGFADIWKPSGTDDQPATASLHLTPQTTSTRLAAAVDDLLQLTPRITVDVSRQHTDLVNALTARGLRESGGPWFAQLWRGLTDLSDLAAHPVPDGYSIRPVRPDELTARVGIHRRCWAPARIRTLLSLPVTGAEPGSSYSTDKHHAVTNTPVYRGELDLVAVAADGSFAAFGLGWLDVTSGSVLFEPVGTDPAHERRGLARALCAAILRTARDLGATQAVVGPRGDPGYPVPRRLYEGLGMREVAQFVPFSTG</sequence>
<proteinExistence type="predicted"/>
<dbReference type="Gene3D" id="3.40.630.30">
    <property type="match status" value="1"/>
</dbReference>
<dbReference type="Pfam" id="PF00583">
    <property type="entry name" value="Acetyltransf_1"/>
    <property type="match status" value="1"/>
</dbReference>
<dbReference type="InterPro" id="IPR000182">
    <property type="entry name" value="GNAT_dom"/>
</dbReference>
<protein>
    <recommendedName>
        <fullName evidence="1">N-acetyltransferase domain-containing protein</fullName>
    </recommendedName>
</protein>
<dbReference type="EMBL" id="AP023359">
    <property type="protein sequence ID" value="BCJ68132.1"/>
    <property type="molecule type" value="Genomic_DNA"/>
</dbReference>